<dbReference type="PANTHER" id="PTHR32096:SF133">
    <property type="entry name" value="WRKY TRANSCRIPTION FACTOR 41-RELATED"/>
    <property type="match status" value="1"/>
</dbReference>
<evidence type="ECO:0000256" key="7">
    <source>
        <dbReference type="SAM" id="MobiDB-lite"/>
    </source>
</evidence>
<evidence type="ECO:0000313" key="9">
    <source>
        <dbReference type="EMBL" id="KAL0400628.1"/>
    </source>
</evidence>
<dbReference type="GO" id="GO:0000976">
    <property type="term" value="F:transcription cis-regulatory region binding"/>
    <property type="evidence" value="ECO:0007669"/>
    <property type="project" value="TreeGrafter"/>
</dbReference>
<evidence type="ECO:0000256" key="4">
    <source>
        <dbReference type="ARBA" id="ARBA00023163"/>
    </source>
</evidence>
<dbReference type="PANTHER" id="PTHR32096">
    <property type="entry name" value="WRKY TRANSCRIPTION FACTOR 30-RELATED-RELATED"/>
    <property type="match status" value="1"/>
</dbReference>
<keyword evidence="2" id="KW-0805">Transcription regulation</keyword>
<protein>
    <submittedName>
        <fullName evidence="9">WRKY transcription factor 30</fullName>
    </submittedName>
</protein>
<feature type="compositionally biased region" description="Basic and acidic residues" evidence="7">
    <location>
        <begin position="83"/>
        <end position="103"/>
    </location>
</feature>
<comment type="subcellular location">
    <subcellularLocation>
        <location evidence="1">Nucleus</location>
    </subcellularLocation>
</comment>
<keyword evidence="3" id="KW-0238">DNA-binding</keyword>
<dbReference type="PROSITE" id="PS50811">
    <property type="entry name" value="WRKY"/>
    <property type="match status" value="1"/>
</dbReference>
<dbReference type="GO" id="GO:0003700">
    <property type="term" value="F:DNA-binding transcription factor activity"/>
    <property type="evidence" value="ECO:0007669"/>
    <property type="project" value="InterPro"/>
</dbReference>
<dbReference type="GO" id="GO:0010150">
    <property type="term" value="P:leaf senescence"/>
    <property type="evidence" value="ECO:0007669"/>
    <property type="project" value="UniProtKB-ARBA"/>
</dbReference>
<sequence length="352" mass="39194">MEGSPADWELKNLVKELSRGRELAEQLQIHLNNVHSSSHEARDFLLHRILYSYDQALSMLKLSRPGSDQAPALPVSDSPGSPHSDDSDQDVKDQASRKRKAAEKWTEKVKVWEGIGIEGQLDDGYGWRKYGQKDILGAKHPRGYYRCTNRHSQGCMATKQVQRSDDDPTIFEITFKRKHTCNPRPNSSNTTNPRTPSMPDPNPLPLSENPHQLGARSEQNQQHQPGPEPLFKIQTSLRVITHDLGTKENPPFDPFNFPSSSTINPDTVMGNYSPNLLSPAASGSDYYPVPMNVTNDNYTELIPNFHTSESELSPIVAAVTSATNSPTVGTNFPFGSSEFDPNFSFGNPGYYP</sequence>
<keyword evidence="4" id="KW-0804">Transcription</keyword>
<dbReference type="Pfam" id="PF03106">
    <property type="entry name" value="WRKY"/>
    <property type="match status" value="1"/>
</dbReference>
<dbReference type="InterPro" id="IPR036576">
    <property type="entry name" value="WRKY_dom_sf"/>
</dbReference>
<reference evidence="9" key="1">
    <citation type="submission" date="2020-06" db="EMBL/GenBank/DDBJ databases">
        <authorList>
            <person name="Li T."/>
            <person name="Hu X."/>
            <person name="Zhang T."/>
            <person name="Song X."/>
            <person name="Zhang H."/>
            <person name="Dai N."/>
            <person name="Sheng W."/>
            <person name="Hou X."/>
            <person name="Wei L."/>
        </authorList>
    </citation>
    <scope>NUCLEOTIDE SEQUENCE</scope>
    <source>
        <strain evidence="9">KEN1</strain>
        <tissue evidence="9">Leaf</tissue>
    </source>
</reference>
<dbReference type="SMART" id="SM00774">
    <property type="entry name" value="WRKY"/>
    <property type="match status" value="1"/>
</dbReference>
<organism evidence="9">
    <name type="scientific">Sesamum latifolium</name>
    <dbReference type="NCBI Taxonomy" id="2727402"/>
    <lineage>
        <taxon>Eukaryota</taxon>
        <taxon>Viridiplantae</taxon>
        <taxon>Streptophyta</taxon>
        <taxon>Embryophyta</taxon>
        <taxon>Tracheophyta</taxon>
        <taxon>Spermatophyta</taxon>
        <taxon>Magnoliopsida</taxon>
        <taxon>eudicotyledons</taxon>
        <taxon>Gunneridae</taxon>
        <taxon>Pentapetalae</taxon>
        <taxon>asterids</taxon>
        <taxon>lamiids</taxon>
        <taxon>Lamiales</taxon>
        <taxon>Pedaliaceae</taxon>
        <taxon>Sesamum</taxon>
    </lineage>
</organism>
<dbReference type="Gene3D" id="2.20.25.80">
    <property type="entry name" value="WRKY domain"/>
    <property type="match status" value="1"/>
</dbReference>
<dbReference type="GO" id="GO:0009751">
    <property type="term" value="P:response to salicylic acid"/>
    <property type="evidence" value="ECO:0007669"/>
    <property type="project" value="UniProtKB-ARBA"/>
</dbReference>
<feature type="region of interest" description="Disordered" evidence="7">
    <location>
        <begin position="64"/>
        <end position="103"/>
    </location>
</feature>
<evidence type="ECO:0000256" key="1">
    <source>
        <dbReference type="ARBA" id="ARBA00004123"/>
    </source>
</evidence>
<feature type="compositionally biased region" description="Low complexity" evidence="7">
    <location>
        <begin position="182"/>
        <end position="195"/>
    </location>
</feature>
<reference evidence="9" key="2">
    <citation type="journal article" date="2024" name="Plant">
        <title>Genomic evolution and insights into agronomic trait innovations of Sesamum species.</title>
        <authorList>
            <person name="Miao H."/>
            <person name="Wang L."/>
            <person name="Qu L."/>
            <person name="Liu H."/>
            <person name="Sun Y."/>
            <person name="Le M."/>
            <person name="Wang Q."/>
            <person name="Wei S."/>
            <person name="Zheng Y."/>
            <person name="Lin W."/>
            <person name="Duan Y."/>
            <person name="Cao H."/>
            <person name="Xiong S."/>
            <person name="Wang X."/>
            <person name="Wei L."/>
            <person name="Li C."/>
            <person name="Ma Q."/>
            <person name="Ju M."/>
            <person name="Zhao R."/>
            <person name="Li G."/>
            <person name="Mu C."/>
            <person name="Tian Q."/>
            <person name="Mei H."/>
            <person name="Zhang T."/>
            <person name="Gao T."/>
            <person name="Zhang H."/>
        </authorList>
    </citation>
    <scope>NUCLEOTIDE SEQUENCE</scope>
    <source>
        <strain evidence="9">KEN1</strain>
    </source>
</reference>
<name>A0AAW2T7R3_9LAMI</name>
<dbReference type="EMBL" id="JACGWN010000015">
    <property type="protein sequence ID" value="KAL0400628.1"/>
    <property type="molecule type" value="Genomic_DNA"/>
</dbReference>
<dbReference type="FunFam" id="2.20.25.80:FF:000009">
    <property type="entry name" value="WRKY transcription factor 53"/>
    <property type="match status" value="1"/>
</dbReference>
<dbReference type="GO" id="GO:0042542">
    <property type="term" value="P:response to hydrogen peroxide"/>
    <property type="evidence" value="ECO:0007669"/>
    <property type="project" value="UniProtKB-ARBA"/>
</dbReference>
<dbReference type="InterPro" id="IPR003657">
    <property type="entry name" value="WRKY_dom"/>
</dbReference>
<evidence type="ECO:0000256" key="2">
    <source>
        <dbReference type="ARBA" id="ARBA00023015"/>
    </source>
</evidence>
<feature type="region of interest" description="Disordered" evidence="7">
    <location>
        <begin position="176"/>
        <end position="229"/>
    </location>
</feature>
<dbReference type="SUPFAM" id="SSF118290">
    <property type="entry name" value="WRKY DNA-binding domain"/>
    <property type="match status" value="1"/>
</dbReference>
<evidence type="ECO:0000259" key="8">
    <source>
        <dbReference type="PROSITE" id="PS50811"/>
    </source>
</evidence>
<evidence type="ECO:0000256" key="5">
    <source>
        <dbReference type="ARBA" id="ARBA00023242"/>
    </source>
</evidence>
<comment type="similarity">
    <text evidence="6">Belongs to the WRKY group III family.</text>
</comment>
<keyword evidence="5" id="KW-0539">Nucleus</keyword>
<accession>A0AAW2T7R3</accession>
<dbReference type="GO" id="GO:0010193">
    <property type="term" value="P:response to ozone"/>
    <property type="evidence" value="ECO:0007669"/>
    <property type="project" value="UniProtKB-ARBA"/>
</dbReference>
<evidence type="ECO:0000256" key="6">
    <source>
        <dbReference type="ARBA" id="ARBA00060850"/>
    </source>
</evidence>
<dbReference type="InterPro" id="IPR044810">
    <property type="entry name" value="WRKY_plant"/>
</dbReference>
<gene>
    <name evidence="9" type="ORF">Slati_4092700</name>
</gene>
<proteinExistence type="inferred from homology"/>
<dbReference type="GO" id="GO:0005634">
    <property type="term" value="C:nucleus"/>
    <property type="evidence" value="ECO:0007669"/>
    <property type="project" value="UniProtKB-SubCell"/>
</dbReference>
<evidence type="ECO:0000256" key="3">
    <source>
        <dbReference type="ARBA" id="ARBA00023125"/>
    </source>
</evidence>
<comment type="caution">
    <text evidence="9">The sequence shown here is derived from an EMBL/GenBank/DDBJ whole genome shotgun (WGS) entry which is preliminary data.</text>
</comment>
<feature type="domain" description="WRKY" evidence="8">
    <location>
        <begin position="116"/>
        <end position="179"/>
    </location>
</feature>
<dbReference type="AlphaFoldDB" id="A0AAW2T7R3"/>